<dbReference type="InterPro" id="IPR033985">
    <property type="entry name" value="SusD-like_N"/>
</dbReference>
<evidence type="ECO:0000313" key="9">
    <source>
        <dbReference type="Proteomes" id="UP000753961"/>
    </source>
</evidence>
<evidence type="ECO:0000256" key="4">
    <source>
        <dbReference type="ARBA" id="ARBA00023136"/>
    </source>
</evidence>
<proteinExistence type="inferred from homology"/>
<keyword evidence="4" id="KW-0472">Membrane</keyword>
<accession>A0A953HWC7</accession>
<name>A0A953HWC7_9BACT</name>
<evidence type="ECO:0000259" key="6">
    <source>
        <dbReference type="Pfam" id="PF07980"/>
    </source>
</evidence>
<dbReference type="Proteomes" id="UP000753961">
    <property type="component" value="Unassembled WGS sequence"/>
</dbReference>
<evidence type="ECO:0000256" key="5">
    <source>
        <dbReference type="ARBA" id="ARBA00023237"/>
    </source>
</evidence>
<keyword evidence="5" id="KW-0998">Cell outer membrane</keyword>
<keyword evidence="3" id="KW-0732">Signal</keyword>
<comment type="subcellular location">
    <subcellularLocation>
        <location evidence="1">Cell outer membrane</location>
    </subcellularLocation>
</comment>
<evidence type="ECO:0000259" key="7">
    <source>
        <dbReference type="Pfam" id="PF14322"/>
    </source>
</evidence>
<comment type="caution">
    <text evidence="8">The sequence shown here is derived from an EMBL/GenBank/DDBJ whole genome shotgun (WGS) entry which is preliminary data.</text>
</comment>
<feature type="domain" description="RagB/SusD" evidence="6">
    <location>
        <begin position="304"/>
        <end position="613"/>
    </location>
</feature>
<dbReference type="PROSITE" id="PS51257">
    <property type="entry name" value="PROKAR_LIPOPROTEIN"/>
    <property type="match status" value="1"/>
</dbReference>
<evidence type="ECO:0000256" key="3">
    <source>
        <dbReference type="ARBA" id="ARBA00022729"/>
    </source>
</evidence>
<feature type="domain" description="SusD-like N-terminal" evidence="7">
    <location>
        <begin position="24"/>
        <end position="224"/>
    </location>
</feature>
<organism evidence="8 9">
    <name type="scientific">Membranihabitans marinus</name>
    <dbReference type="NCBI Taxonomy" id="1227546"/>
    <lineage>
        <taxon>Bacteria</taxon>
        <taxon>Pseudomonadati</taxon>
        <taxon>Bacteroidota</taxon>
        <taxon>Saprospiria</taxon>
        <taxon>Saprospirales</taxon>
        <taxon>Saprospiraceae</taxon>
        <taxon>Membranihabitans</taxon>
    </lineage>
</organism>
<dbReference type="InterPro" id="IPR011990">
    <property type="entry name" value="TPR-like_helical_dom_sf"/>
</dbReference>
<evidence type="ECO:0000256" key="1">
    <source>
        <dbReference type="ARBA" id="ARBA00004442"/>
    </source>
</evidence>
<sequence length="613" mass="70571">MNIIPKYTLLFIVLILGLSSCESYLDVELQNQLTLDEVFDKRETTESYLAQIYGYLPDEQNIVTGDGTVVPRSDEALFSWLSGVGWLNFNNGSWGPTSGAYQTWQHDYNGINQATIFINNVDKNTELNAETIAVMKAEARFLRAYFYFTLLRKYGPVYIWGDQPSDITIRPEEIDRHSLQENLDFILSEYDKAIEVLPRQVTDEAWAGRITKGAAMSAKSRLTLYAARPLFNGTPLYHGMKNHYGDFLFPQSTDPEKWEVAAKAAKAVIDLNQYTLNENTSESDPFKRAIKSYMGIFFDFWNDEVIWGRWYSNAHSFVVRASPPRVVKQGYGGYSPSLKLVDTYPMKESGRYPVTGYTENGQPIIDPASGYSDEGFTNPYIHPLDDFAPINAHNSCVGRDARFYASVLANGMNWINTYKGEKVVTFHTGGTSTYQQSGDCVKSGYLWRRMSDPTNNIEEGKWGQFAWPYYRLAEIYLNYAEACNEKPNRDEAEALLYINKVRARSGLNKLEDAYPEVIGNQELLRDLLRKERMVELAFESHRYYDIRTWMIAEEEFSGPNYTRNLLATEYEESWGRTDKVFPGEKVFEPKHYFFPIHQNQLNEMKNITQNYGW</sequence>
<comment type="similarity">
    <text evidence="2">Belongs to the SusD family.</text>
</comment>
<dbReference type="Gene3D" id="1.25.40.390">
    <property type="match status" value="1"/>
</dbReference>
<evidence type="ECO:0000313" key="8">
    <source>
        <dbReference type="EMBL" id="MBY5959376.1"/>
    </source>
</evidence>
<evidence type="ECO:0000256" key="2">
    <source>
        <dbReference type="ARBA" id="ARBA00006275"/>
    </source>
</evidence>
<dbReference type="InterPro" id="IPR012944">
    <property type="entry name" value="SusD_RagB_dom"/>
</dbReference>
<reference evidence="8" key="1">
    <citation type="submission" date="2021-06" db="EMBL/GenBank/DDBJ databases">
        <title>44 bacteria genomes isolated from Dapeng, Shenzhen.</title>
        <authorList>
            <person name="Zheng W."/>
            <person name="Yu S."/>
            <person name="Huang Y."/>
        </authorList>
    </citation>
    <scope>NUCLEOTIDE SEQUENCE</scope>
    <source>
        <strain evidence="8">DP5N28-2</strain>
    </source>
</reference>
<gene>
    <name evidence="8" type="ORF">KUV50_14595</name>
</gene>
<protein>
    <submittedName>
        <fullName evidence="8">RagB/SusD family nutrient uptake outer membrane protein</fullName>
    </submittedName>
</protein>
<dbReference type="SUPFAM" id="SSF48452">
    <property type="entry name" value="TPR-like"/>
    <property type="match status" value="1"/>
</dbReference>
<dbReference type="Pfam" id="PF07980">
    <property type="entry name" value="SusD_RagB"/>
    <property type="match status" value="1"/>
</dbReference>
<keyword evidence="9" id="KW-1185">Reference proteome</keyword>
<dbReference type="Pfam" id="PF14322">
    <property type="entry name" value="SusD-like_3"/>
    <property type="match status" value="1"/>
</dbReference>
<dbReference type="AlphaFoldDB" id="A0A953HWC7"/>
<dbReference type="GO" id="GO:0009279">
    <property type="term" value="C:cell outer membrane"/>
    <property type="evidence" value="ECO:0007669"/>
    <property type="project" value="UniProtKB-SubCell"/>
</dbReference>
<dbReference type="RefSeq" id="WP_222580914.1">
    <property type="nucleotide sequence ID" value="NZ_JAHVHU010000014.1"/>
</dbReference>
<dbReference type="EMBL" id="JAHVHU010000014">
    <property type="protein sequence ID" value="MBY5959376.1"/>
    <property type="molecule type" value="Genomic_DNA"/>
</dbReference>